<evidence type="ECO:0000256" key="8">
    <source>
        <dbReference type="ARBA" id="ARBA00049547"/>
    </source>
</evidence>
<dbReference type="SUPFAM" id="SSF51971">
    <property type="entry name" value="Nucleotide-binding domain"/>
    <property type="match status" value="1"/>
</dbReference>
<dbReference type="RefSeq" id="WP_152884103.1">
    <property type="nucleotide sequence ID" value="NZ_VJZD01000002.1"/>
</dbReference>
<accession>A0A5N8V7G3</accession>
<dbReference type="Gene3D" id="3.30.9.10">
    <property type="entry name" value="D-Amino Acid Oxidase, subunit A, domain 2"/>
    <property type="match status" value="1"/>
</dbReference>
<dbReference type="EMBL" id="VJZD01000002">
    <property type="protein sequence ID" value="MPY29978.1"/>
    <property type="molecule type" value="Genomic_DNA"/>
</dbReference>
<feature type="binding site" evidence="9">
    <location>
        <position position="270"/>
    </location>
    <ligand>
        <name>D-dopa</name>
        <dbReference type="ChEBI" id="CHEBI:149689"/>
    </ligand>
</feature>
<evidence type="ECO:0000256" key="7">
    <source>
        <dbReference type="ARBA" id="ARBA00039751"/>
    </source>
</evidence>
<dbReference type="GO" id="GO:0003884">
    <property type="term" value="F:D-amino-acid oxidase activity"/>
    <property type="evidence" value="ECO:0007669"/>
    <property type="project" value="UniProtKB-EC"/>
</dbReference>
<keyword evidence="4 9" id="KW-0274">FAD</keyword>
<comment type="cofactor">
    <cofactor evidence="1 9">
        <name>FAD</name>
        <dbReference type="ChEBI" id="CHEBI:57692"/>
    </cofactor>
</comment>
<sequence>MVSSSTVVIGAGVIGLTTAVRLAEAGRTVRVDAELLPAATTSAAAGASWDPFLAEPADLVERWSRETLLALLELSADDRTGVRLVEGTHESRVPRDMPMWAPWVDARRCEPGELRPGYVEGWRYRAPVVDMPKYLGYLVERLLKAGGDLRQHRYASLEEVLREAPVVVNCAGTGARALADDVYVQPVRGQLVVVENPGIETFFCDDTPDAEELTYIYPQSDVVILGGTSEWGSWDLHPDAMAARDIVRRCAEVEPSLAAATVVGHRVGLRPVRPEVRLEAEFRDGTLLLHNYGHGGAGLTLSWGCAREITEVLRTAERFTP</sequence>
<dbReference type="GO" id="GO:0019478">
    <property type="term" value="P:D-amino acid catabolic process"/>
    <property type="evidence" value="ECO:0007669"/>
    <property type="project" value="TreeGrafter"/>
</dbReference>
<comment type="catalytic activity">
    <reaction evidence="8">
        <text>a D-alpha-amino acid + O2 + H2O = a 2-oxocarboxylate + H2O2 + NH4(+)</text>
        <dbReference type="Rhea" id="RHEA:21816"/>
        <dbReference type="ChEBI" id="CHEBI:15377"/>
        <dbReference type="ChEBI" id="CHEBI:15379"/>
        <dbReference type="ChEBI" id="CHEBI:16240"/>
        <dbReference type="ChEBI" id="CHEBI:28938"/>
        <dbReference type="ChEBI" id="CHEBI:35179"/>
        <dbReference type="ChEBI" id="CHEBI:59871"/>
        <dbReference type="EC" id="1.4.3.3"/>
    </reaction>
    <physiologicalReaction direction="left-to-right" evidence="8">
        <dbReference type="Rhea" id="RHEA:21817"/>
    </physiologicalReaction>
</comment>
<feature type="domain" description="FAD dependent oxidoreductase" evidence="10">
    <location>
        <begin position="7"/>
        <end position="311"/>
    </location>
</feature>
<evidence type="ECO:0000259" key="10">
    <source>
        <dbReference type="Pfam" id="PF01266"/>
    </source>
</evidence>
<dbReference type="SUPFAM" id="SSF54373">
    <property type="entry name" value="FAD-linked reductases, C-terminal domain"/>
    <property type="match status" value="1"/>
</dbReference>
<evidence type="ECO:0000256" key="1">
    <source>
        <dbReference type="ARBA" id="ARBA00001974"/>
    </source>
</evidence>
<dbReference type="AlphaFoldDB" id="A0A5N8V7G3"/>
<evidence type="ECO:0000313" key="12">
    <source>
        <dbReference type="Proteomes" id="UP000325849"/>
    </source>
</evidence>
<dbReference type="OrthoDB" id="246701at2"/>
<name>A0A5N8V7G3_9ACTN</name>
<proteinExistence type="inferred from homology"/>
<evidence type="ECO:0000256" key="5">
    <source>
        <dbReference type="ARBA" id="ARBA00023002"/>
    </source>
</evidence>
<evidence type="ECO:0000256" key="9">
    <source>
        <dbReference type="PIRSR" id="PIRSR000189-1"/>
    </source>
</evidence>
<comment type="caution">
    <text evidence="11">The sequence shown here is derived from an EMBL/GenBank/DDBJ whole genome shotgun (WGS) entry which is preliminary data.</text>
</comment>
<protein>
    <recommendedName>
        <fullName evidence="7">D-amino-acid oxidase</fullName>
        <ecNumber evidence="6">1.4.3.3</ecNumber>
    </recommendedName>
</protein>
<dbReference type="Pfam" id="PF01266">
    <property type="entry name" value="DAO"/>
    <property type="match status" value="1"/>
</dbReference>
<dbReference type="Proteomes" id="UP000325849">
    <property type="component" value="Unassembled WGS sequence"/>
</dbReference>
<dbReference type="InterPro" id="IPR006181">
    <property type="entry name" value="D-amino_acid_oxidase_CS"/>
</dbReference>
<comment type="similarity">
    <text evidence="2">Belongs to the DAMOX/DASOX family.</text>
</comment>
<keyword evidence="5" id="KW-0560">Oxidoreductase</keyword>
<dbReference type="InterPro" id="IPR006076">
    <property type="entry name" value="FAD-dep_OxRdtase"/>
</dbReference>
<evidence type="ECO:0000256" key="6">
    <source>
        <dbReference type="ARBA" id="ARBA00039101"/>
    </source>
</evidence>
<reference evidence="11 12" key="1">
    <citation type="submission" date="2019-07" db="EMBL/GenBank/DDBJ databases">
        <title>New species of Amycolatopsis and Streptomyces.</title>
        <authorList>
            <person name="Duangmal K."/>
            <person name="Teo W.F.A."/>
            <person name="Lipun K."/>
        </authorList>
    </citation>
    <scope>NUCLEOTIDE SEQUENCE [LARGE SCALE GENOMIC DNA]</scope>
    <source>
        <strain evidence="11 12">NBRC 109810</strain>
    </source>
</reference>
<feature type="binding site" evidence="9">
    <location>
        <position position="215"/>
    </location>
    <ligand>
        <name>D-dopa</name>
        <dbReference type="ChEBI" id="CHEBI:149689"/>
    </ligand>
</feature>
<dbReference type="PROSITE" id="PS00677">
    <property type="entry name" value="DAO"/>
    <property type="match status" value="1"/>
</dbReference>
<evidence type="ECO:0000313" key="11">
    <source>
        <dbReference type="EMBL" id="MPY29978.1"/>
    </source>
</evidence>
<dbReference type="Gene3D" id="3.40.50.720">
    <property type="entry name" value="NAD(P)-binding Rossmann-like Domain"/>
    <property type="match status" value="1"/>
</dbReference>
<dbReference type="InterPro" id="IPR023209">
    <property type="entry name" value="DAO"/>
</dbReference>
<dbReference type="PANTHER" id="PTHR11530:SF11">
    <property type="entry name" value="D-ASPARTATE OXIDASE"/>
    <property type="match status" value="1"/>
</dbReference>
<feature type="binding site" evidence="9">
    <location>
        <position position="296"/>
    </location>
    <ligand>
        <name>D-dopa</name>
        <dbReference type="ChEBI" id="CHEBI:149689"/>
    </ligand>
</feature>
<evidence type="ECO:0000256" key="2">
    <source>
        <dbReference type="ARBA" id="ARBA00006730"/>
    </source>
</evidence>
<dbReference type="PANTHER" id="PTHR11530">
    <property type="entry name" value="D-AMINO ACID OXIDASE"/>
    <property type="match status" value="1"/>
</dbReference>
<keyword evidence="12" id="KW-1185">Reference proteome</keyword>
<keyword evidence="3" id="KW-0285">Flavoprotein</keyword>
<feature type="binding site" evidence="9">
    <location>
        <begin position="41"/>
        <end position="42"/>
    </location>
    <ligand>
        <name>FAD</name>
        <dbReference type="ChEBI" id="CHEBI:57692"/>
    </ligand>
</feature>
<evidence type="ECO:0000256" key="4">
    <source>
        <dbReference type="ARBA" id="ARBA00022827"/>
    </source>
</evidence>
<feature type="binding site" evidence="9">
    <location>
        <begin position="295"/>
        <end position="300"/>
    </location>
    <ligand>
        <name>FAD</name>
        <dbReference type="ChEBI" id="CHEBI:57692"/>
    </ligand>
</feature>
<gene>
    <name evidence="11" type="ORF">FNH09_01130</name>
</gene>
<evidence type="ECO:0000256" key="3">
    <source>
        <dbReference type="ARBA" id="ARBA00022630"/>
    </source>
</evidence>
<dbReference type="GO" id="GO:0005737">
    <property type="term" value="C:cytoplasm"/>
    <property type="evidence" value="ECO:0007669"/>
    <property type="project" value="TreeGrafter"/>
</dbReference>
<organism evidence="11 12">
    <name type="scientific">Streptomyces adustus</name>
    <dbReference type="NCBI Taxonomy" id="1609272"/>
    <lineage>
        <taxon>Bacteria</taxon>
        <taxon>Bacillati</taxon>
        <taxon>Actinomycetota</taxon>
        <taxon>Actinomycetes</taxon>
        <taxon>Kitasatosporales</taxon>
        <taxon>Streptomycetaceae</taxon>
        <taxon>Streptomyces</taxon>
    </lineage>
</organism>
<dbReference type="GO" id="GO:0071949">
    <property type="term" value="F:FAD binding"/>
    <property type="evidence" value="ECO:0007669"/>
    <property type="project" value="InterPro"/>
</dbReference>
<dbReference type="PIRSF" id="PIRSF000189">
    <property type="entry name" value="D-aa_oxidase"/>
    <property type="match status" value="1"/>
</dbReference>
<dbReference type="EC" id="1.4.3.3" evidence="6"/>